<protein>
    <recommendedName>
        <fullName evidence="1">AB hydrolase-1 domain-containing protein</fullName>
    </recommendedName>
</protein>
<dbReference type="InterPro" id="IPR029058">
    <property type="entry name" value="AB_hydrolase_fold"/>
</dbReference>
<dbReference type="PANTHER" id="PTHR43194">
    <property type="entry name" value="HYDROLASE ALPHA/BETA FOLD FAMILY"/>
    <property type="match status" value="1"/>
</dbReference>
<feature type="domain" description="AB hydrolase-1" evidence="1">
    <location>
        <begin position="58"/>
        <end position="166"/>
    </location>
</feature>
<reference evidence="2 3" key="1">
    <citation type="journal article" date="2012" name="Appl. Environ. Microbiol.">
        <title>Short-read sequencing for genomic analysis of the brown rot fungus Fibroporia radiculosa.</title>
        <authorList>
            <person name="Tang J.D."/>
            <person name="Perkins A.D."/>
            <person name="Sonstegard T.S."/>
            <person name="Schroeder S.G."/>
            <person name="Burgess S.C."/>
            <person name="Diehl S.V."/>
        </authorList>
    </citation>
    <scope>NUCLEOTIDE SEQUENCE [LARGE SCALE GENOMIC DNA]</scope>
    <source>
        <strain evidence="2 3">TFFH 294</strain>
    </source>
</reference>
<dbReference type="SUPFAM" id="SSF53474">
    <property type="entry name" value="alpha/beta-Hydrolases"/>
    <property type="match status" value="1"/>
</dbReference>
<keyword evidence="3" id="KW-1185">Reference proteome</keyword>
<accession>J4I9Y0</accession>
<evidence type="ECO:0000313" key="2">
    <source>
        <dbReference type="EMBL" id="CCM01946.1"/>
    </source>
</evidence>
<dbReference type="EMBL" id="HE797057">
    <property type="protein sequence ID" value="CCM01946.1"/>
    <property type="molecule type" value="Genomic_DNA"/>
</dbReference>
<dbReference type="Gene3D" id="3.40.50.1820">
    <property type="entry name" value="alpha/beta hydrolase"/>
    <property type="match status" value="1"/>
</dbReference>
<dbReference type="STRING" id="599839.J4I9Y0"/>
<dbReference type="AlphaFoldDB" id="J4I9Y0"/>
<dbReference type="InterPro" id="IPR050228">
    <property type="entry name" value="Carboxylesterase_BioH"/>
</dbReference>
<proteinExistence type="predicted"/>
<dbReference type="GeneID" id="24096857"/>
<dbReference type="Proteomes" id="UP000006352">
    <property type="component" value="Unassembled WGS sequence"/>
</dbReference>
<organism evidence="2 3">
    <name type="scientific">Fibroporia radiculosa</name>
    <dbReference type="NCBI Taxonomy" id="599839"/>
    <lineage>
        <taxon>Eukaryota</taxon>
        <taxon>Fungi</taxon>
        <taxon>Dikarya</taxon>
        <taxon>Basidiomycota</taxon>
        <taxon>Agaricomycotina</taxon>
        <taxon>Agaricomycetes</taxon>
        <taxon>Polyporales</taxon>
        <taxon>Fibroporiaceae</taxon>
        <taxon>Fibroporia</taxon>
    </lineage>
</organism>
<gene>
    <name evidence="2" type="ORF">FIBRA_04019</name>
</gene>
<dbReference type="InParanoid" id="J4I9Y0"/>
<dbReference type="RefSeq" id="XP_012181229.1">
    <property type="nucleotide sequence ID" value="XM_012325839.1"/>
</dbReference>
<dbReference type="OrthoDB" id="408373at2759"/>
<name>J4I9Y0_9APHY</name>
<dbReference type="PANTHER" id="PTHR43194:SF2">
    <property type="entry name" value="PEROXISOMAL MEMBRANE PROTEIN LPX1"/>
    <property type="match status" value="1"/>
</dbReference>
<evidence type="ECO:0000313" key="3">
    <source>
        <dbReference type="Proteomes" id="UP000006352"/>
    </source>
</evidence>
<sequence length="248" mass="27297">MADIKSLFPVHHSIEALPASSKIRSLYPENTFPNGAYVQLPHGKTRYWLLGPEGGTKLVLIHGLSTPAITWIEIGPYLASRGFRVLIYDLYGKGYSEAPQTTYHTSLFVSQLALLMQYIRWDSAHITGFSMGGAIAAAFAATLPHLVEGKVILMSSAGVHELPPPEESPAQKAPVKSPIPQFQELISLQYEVLPGYDYGVKSCLRDGPIHGLLWIFDKLAGCHVRSGDELQVLIIHVNRNVPSKQELD</sequence>
<evidence type="ECO:0000259" key="1">
    <source>
        <dbReference type="Pfam" id="PF00561"/>
    </source>
</evidence>
<dbReference type="HOGENOM" id="CLU_020336_11_0_1"/>
<dbReference type="PRINTS" id="PR00111">
    <property type="entry name" value="ABHYDROLASE"/>
</dbReference>
<dbReference type="Pfam" id="PF00561">
    <property type="entry name" value="Abhydrolase_1"/>
    <property type="match status" value="1"/>
</dbReference>
<dbReference type="InterPro" id="IPR000073">
    <property type="entry name" value="AB_hydrolase_1"/>
</dbReference>